<dbReference type="Proteomes" id="UP001595733">
    <property type="component" value="Unassembled WGS sequence"/>
</dbReference>
<dbReference type="RefSeq" id="WP_378142877.1">
    <property type="nucleotide sequence ID" value="NZ_JBHSEF010000029.1"/>
</dbReference>
<keyword evidence="1" id="KW-0472">Membrane</keyword>
<gene>
    <name evidence="2" type="ORF">ACFO0S_14670</name>
</gene>
<keyword evidence="1" id="KW-1133">Transmembrane helix</keyword>
<sequence length="170" mass="19036">MTIIPNLFAFFVGIITILIAFIFIIFLLVFLVRRKNFPKKLLIATLSGIMLYAVIVAGTHLFYTFDTIDRNNTQPGPPASTSPDGRYEATATYELYGGALGGVNVWVDVINLETQDLKTIYYADAVGRVRLEWNDNETLAIWNESVSGSGRDYNAFLNVETDIFHDRGSL</sequence>
<evidence type="ECO:0000313" key="2">
    <source>
        <dbReference type="EMBL" id="MFC4356302.1"/>
    </source>
</evidence>
<feature type="transmembrane region" description="Helical" evidence="1">
    <location>
        <begin position="6"/>
        <end position="29"/>
    </location>
</feature>
<feature type="transmembrane region" description="Helical" evidence="1">
    <location>
        <begin position="41"/>
        <end position="63"/>
    </location>
</feature>
<organism evidence="2 3">
    <name type="scientific">Chryseomicrobium palamuruense</name>
    <dbReference type="NCBI Taxonomy" id="682973"/>
    <lineage>
        <taxon>Bacteria</taxon>
        <taxon>Bacillati</taxon>
        <taxon>Bacillota</taxon>
        <taxon>Bacilli</taxon>
        <taxon>Bacillales</taxon>
        <taxon>Caryophanaceae</taxon>
        <taxon>Chryseomicrobium</taxon>
    </lineage>
</organism>
<evidence type="ECO:0000313" key="3">
    <source>
        <dbReference type="Proteomes" id="UP001595733"/>
    </source>
</evidence>
<dbReference type="Pfam" id="PF17428">
    <property type="entry name" value="DUF5412"/>
    <property type="match status" value="1"/>
</dbReference>
<keyword evidence="1" id="KW-0812">Transmembrane</keyword>
<protein>
    <submittedName>
        <fullName evidence="2">DUF5412 family protein</fullName>
    </submittedName>
</protein>
<evidence type="ECO:0000256" key="1">
    <source>
        <dbReference type="SAM" id="Phobius"/>
    </source>
</evidence>
<name>A0ABV8UY76_9BACL</name>
<comment type="caution">
    <text evidence="2">The sequence shown here is derived from an EMBL/GenBank/DDBJ whole genome shotgun (WGS) entry which is preliminary data.</text>
</comment>
<accession>A0ABV8UY76</accession>
<proteinExistence type="predicted"/>
<dbReference type="EMBL" id="JBHSEF010000029">
    <property type="protein sequence ID" value="MFC4356302.1"/>
    <property type="molecule type" value="Genomic_DNA"/>
</dbReference>
<keyword evidence="3" id="KW-1185">Reference proteome</keyword>
<reference evidence="3" key="1">
    <citation type="journal article" date="2019" name="Int. J. Syst. Evol. Microbiol.">
        <title>The Global Catalogue of Microorganisms (GCM) 10K type strain sequencing project: providing services to taxonomists for standard genome sequencing and annotation.</title>
        <authorList>
            <consortium name="The Broad Institute Genomics Platform"/>
            <consortium name="The Broad Institute Genome Sequencing Center for Infectious Disease"/>
            <person name="Wu L."/>
            <person name="Ma J."/>
        </authorList>
    </citation>
    <scope>NUCLEOTIDE SEQUENCE [LARGE SCALE GENOMIC DNA]</scope>
    <source>
        <strain evidence="3">CCUG 50353</strain>
    </source>
</reference>
<dbReference type="InterPro" id="IPR035406">
    <property type="entry name" value="DUF5412"/>
</dbReference>